<accession>A0A8A7KFK6</accession>
<comment type="function">
    <text evidence="1">Site-specific tyrosine recombinase, which acts by catalyzing the cutting and rejoining of the recombining DNA molecules.</text>
</comment>
<evidence type="ECO:0000313" key="9">
    <source>
        <dbReference type="EMBL" id="QTL98279.1"/>
    </source>
</evidence>
<feature type="domain" description="Integrase SAM-like N-terminal" evidence="8">
    <location>
        <begin position="7"/>
        <end position="92"/>
    </location>
</feature>
<dbReference type="Proteomes" id="UP000665020">
    <property type="component" value="Chromosome"/>
</dbReference>
<evidence type="ECO:0000256" key="1">
    <source>
        <dbReference type="ARBA" id="ARBA00003283"/>
    </source>
</evidence>
<comment type="subcellular location">
    <subcellularLocation>
        <location evidence="2">Cytoplasm</location>
    </subcellularLocation>
</comment>
<dbReference type="InterPro" id="IPR004107">
    <property type="entry name" value="Integrase_SAM-like_N"/>
</dbReference>
<keyword evidence="10" id="KW-1185">Reference proteome</keyword>
<keyword evidence="6" id="KW-0233">DNA recombination</keyword>
<dbReference type="PANTHER" id="PTHR30349">
    <property type="entry name" value="PHAGE INTEGRASE-RELATED"/>
    <property type="match status" value="1"/>
</dbReference>
<organism evidence="9 10">
    <name type="scientific">Iocasia fonsfrigidae</name>
    <dbReference type="NCBI Taxonomy" id="2682810"/>
    <lineage>
        <taxon>Bacteria</taxon>
        <taxon>Bacillati</taxon>
        <taxon>Bacillota</taxon>
        <taxon>Clostridia</taxon>
        <taxon>Halanaerobiales</taxon>
        <taxon>Halanaerobiaceae</taxon>
        <taxon>Iocasia</taxon>
    </lineage>
</organism>
<dbReference type="GO" id="GO:0003677">
    <property type="term" value="F:DNA binding"/>
    <property type="evidence" value="ECO:0007669"/>
    <property type="project" value="UniProtKB-KW"/>
</dbReference>
<proteinExistence type="inferred from homology"/>
<dbReference type="EMBL" id="CP046640">
    <property type="protein sequence ID" value="QTL98279.1"/>
    <property type="molecule type" value="Genomic_DNA"/>
</dbReference>
<evidence type="ECO:0000256" key="6">
    <source>
        <dbReference type="ARBA" id="ARBA00023172"/>
    </source>
</evidence>
<dbReference type="AlphaFoldDB" id="A0A8A7KFK6"/>
<evidence type="ECO:0000313" key="10">
    <source>
        <dbReference type="Proteomes" id="UP000665020"/>
    </source>
</evidence>
<sequence>MRYLQAVKAFEKYLHVEKGYSKLTIKEYIGDLKLFYKYLLDKMDFDKEILLKDISKYEISEFLGDIILLNNNTPSTRNRKLYSIRSFYKFLHKYEYVDNNPAVDIESSRTATRAEPIYMKLDDARKYVEAIKNYNSINQKRDLAIVKLFLYAGLRVSELVNLNLANIDFENESIKFFGKGNKERNLPLHNDIIMAIDNYLPERNKIKIKDQTAINALFISRHGKRISVRTIQLLVKKYAKLAGVKNYKKITPHKLRHTFASILYYQTKDIKIVQDLLGHSDISTTQIYTHTDIEEKKKAIDELPDF</sequence>
<name>A0A8A7KFK6_9FIRM</name>
<dbReference type="Pfam" id="PF02899">
    <property type="entry name" value="Phage_int_SAM_1"/>
    <property type="match status" value="1"/>
</dbReference>
<dbReference type="GO" id="GO:0006310">
    <property type="term" value="P:DNA recombination"/>
    <property type="evidence" value="ECO:0007669"/>
    <property type="project" value="UniProtKB-KW"/>
</dbReference>
<dbReference type="Gene3D" id="1.10.443.10">
    <property type="entry name" value="Intergrase catalytic core"/>
    <property type="match status" value="1"/>
</dbReference>
<dbReference type="InterPro" id="IPR002104">
    <property type="entry name" value="Integrase_catalytic"/>
</dbReference>
<dbReference type="KEGG" id="ifn:GM661_09960"/>
<dbReference type="Gene3D" id="1.10.150.130">
    <property type="match status" value="1"/>
</dbReference>
<evidence type="ECO:0000259" key="7">
    <source>
        <dbReference type="Pfam" id="PF00589"/>
    </source>
</evidence>
<dbReference type="InterPro" id="IPR011010">
    <property type="entry name" value="DNA_brk_join_enz"/>
</dbReference>
<dbReference type="SUPFAM" id="SSF56349">
    <property type="entry name" value="DNA breaking-rejoining enzymes"/>
    <property type="match status" value="1"/>
</dbReference>
<comment type="similarity">
    <text evidence="3">Belongs to the 'phage' integrase family.</text>
</comment>
<dbReference type="RefSeq" id="WP_230866726.1">
    <property type="nucleotide sequence ID" value="NZ_CP046640.1"/>
</dbReference>
<protein>
    <submittedName>
        <fullName evidence="9">Tyrosine-type recombinase/integrase</fullName>
    </submittedName>
</protein>
<dbReference type="InterPro" id="IPR013762">
    <property type="entry name" value="Integrase-like_cat_sf"/>
</dbReference>
<dbReference type="Pfam" id="PF00589">
    <property type="entry name" value="Phage_integrase"/>
    <property type="match status" value="1"/>
</dbReference>
<keyword evidence="4" id="KW-0229">DNA integration</keyword>
<keyword evidence="5" id="KW-0238">DNA-binding</keyword>
<dbReference type="GO" id="GO:0005737">
    <property type="term" value="C:cytoplasm"/>
    <property type="evidence" value="ECO:0007669"/>
    <property type="project" value="UniProtKB-SubCell"/>
</dbReference>
<evidence type="ECO:0000256" key="2">
    <source>
        <dbReference type="ARBA" id="ARBA00004496"/>
    </source>
</evidence>
<dbReference type="PANTHER" id="PTHR30349:SF77">
    <property type="entry name" value="TYROSINE RECOMBINASE XERC"/>
    <property type="match status" value="1"/>
</dbReference>
<evidence type="ECO:0000259" key="8">
    <source>
        <dbReference type="Pfam" id="PF02899"/>
    </source>
</evidence>
<reference evidence="9" key="1">
    <citation type="submission" date="2019-12" db="EMBL/GenBank/DDBJ databases">
        <authorList>
            <person name="zhang j."/>
            <person name="sun C.M."/>
        </authorList>
    </citation>
    <scope>NUCLEOTIDE SEQUENCE</scope>
    <source>
        <strain evidence="9">NS-1</strain>
    </source>
</reference>
<evidence type="ECO:0000256" key="3">
    <source>
        <dbReference type="ARBA" id="ARBA00008857"/>
    </source>
</evidence>
<evidence type="ECO:0000256" key="5">
    <source>
        <dbReference type="ARBA" id="ARBA00023125"/>
    </source>
</evidence>
<gene>
    <name evidence="9" type="ORF">GM661_09960</name>
</gene>
<dbReference type="InterPro" id="IPR050090">
    <property type="entry name" value="Tyrosine_recombinase_XerCD"/>
</dbReference>
<dbReference type="GO" id="GO:0015074">
    <property type="term" value="P:DNA integration"/>
    <property type="evidence" value="ECO:0007669"/>
    <property type="project" value="UniProtKB-KW"/>
</dbReference>
<evidence type="ECO:0000256" key="4">
    <source>
        <dbReference type="ARBA" id="ARBA00022908"/>
    </source>
</evidence>
<feature type="domain" description="Tyr recombinase" evidence="7">
    <location>
        <begin position="122"/>
        <end position="292"/>
    </location>
</feature>
<dbReference type="InterPro" id="IPR010998">
    <property type="entry name" value="Integrase_recombinase_N"/>
</dbReference>